<accession>A0A0H5C2P6</accession>
<dbReference type="OMA" id="DCAMEGL"/>
<dbReference type="SMART" id="SM00167">
    <property type="entry name" value="VPS9"/>
    <property type="match status" value="1"/>
</dbReference>
<dbReference type="STRING" id="983966.A0A0H5C2P6"/>
<sequence length="259" mass="30314">MEERDSEESTRTRASKFDFQLFLQQLRSKKADPVLRYIKSFLKNFTQRSFTVDEQVKIFDDFEEFIFARMAEYEPFSTMDEVSFENAKAGVEKLVMTKLFELTYSPAIPKAKLDESHMEDLRLDKILQDNYAKYPDLTAKDLDVDETLASQGHQFIDMAAGELNKMNQFKAPRAKIICLLNACKLLFQLIKSSEQHQNADEFLPLLVYTTWKAKVKHLYSDLHYLERFSFIKTSETQYYLVSLSAAAEYIRNLDNLHSK</sequence>
<dbReference type="InterPro" id="IPR003123">
    <property type="entry name" value="VPS9"/>
</dbReference>
<dbReference type="Pfam" id="PF02204">
    <property type="entry name" value="VPS9"/>
    <property type="match status" value="1"/>
</dbReference>
<protein>
    <recommendedName>
        <fullName evidence="1">VPS9 domain-containing protein</fullName>
    </recommendedName>
</protein>
<dbReference type="PANTHER" id="PTHR23101">
    <property type="entry name" value="RAB GDP/GTP EXCHANGE FACTOR"/>
    <property type="match status" value="1"/>
</dbReference>
<dbReference type="Proteomes" id="UP000094389">
    <property type="component" value="Unassembled WGS sequence"/>
</dbReference>
<dbReference type="OrthoDB" id="300289at2759"/>
<reference evidence="2" key="1">
    <citation type="submission" date="2014-12" db="EMBL/GenBank/DDBJ databases">
        <authorList>
            <person name="Jaenicke S."/>
        </authorList>
    </citation>
    <scope>NUCLEOTIDE SEQUENCE [LARGE SCALE GENOMIC DNA]</scope>
    <source>
        <strain evidence="2">CBS1600</strain>
    </source>
</reference>
<evidence type="ECO:0000313" key="3">
    <source>
        <dbReference type="EMBL" id="ODV72459.1"/>
    </source>
</evidence>
<dbReference type="InterPro" id="IPR045046">
    <property type="entry name" value="Vps9-like"/>
</dbReference>
<evidence type="ECO:0000313" key="5">
    <source>
        <dbReference type="Proteomes" id="UP000094389"/>
    </source>
</evidence>
<accession>A0A1E4RYY7</accession>
<dbReference type="GO" id="GO:0005829">
    <property type="term" value="C:cytosol"/>
    <property type="evidence" value="ECO:0007669"/>
    <property type="project" value="TreeGrafter"/>
</dbReference>
<feature type="domain" description="VPS9" evidence="1">
    <location>
        <begin position="121"/>
        <end position="259"/>
    </location>
</feature>
<name>A0A0H5C2P6_CYBJN</name>
<dbReference type="EMBL" id="CDQK01000002">
    <property type="protein sequence ID" value="CEP22076.1"/>
    <property type="molecule type" value="Genomic_DNA"/>
</dbReference>
<keyword evidence="5" id="KW-1185">Reference proteome</keyword>
<evidence type="ECO:0000259" key="1">
    <source>
        <dbReference type="PROSITE" id="PS51205"/>
    </source>
</evidence>
<evidence type="ECO:0000313" key="2">
    <source>
        <dbReference type="EMBL" id="CEP22076.1"/>
    </source>
</evidence>
<dbReference type="GO" id="GO:0005085">
    <property type="term" value="F:guanyl-nucleotide exchange factor activity"/>
    <property type="evidence" value="ECO:0007669"/>
    <property type="project" value="InterPro"/>
</dbReference>
<proteinExistence type="predicted"/>
<evidence type="ECO:0000313" key="4">
    <source>
        <dbReference type="Proteomes" id="UP000038830"/>
    </source>
</evidence>
<dbReference type="GO" id="GO:0031267">
    <property type="term" value="F:small GTPase binding"/>
    <property type="evidence" value="ECO:0007669"/>
    <property type="project" value="TreeGrafter"/>
</dbReference>
<organism evidence="2 4">
    <name type="scientific">Cyberlindnera jadinii (strain ATCC 18201 / CBS 1600 / BCRC 20928 / JCM 3617 / NBRC 0987 / NRRL Y-1542)</name>
    <name type="common">Torula yeast</name>
    <name type="synonym">Candida utilis</name>
    <dbReference type="NCBI Taxonomy" id="983966"/>
    <lineage>
        <taxon>Eukaryota</taxon>
        <taxon>Fungi</taxon>
        <taxon>Dikarya</taxon>
        <taxon>Ascomycota</taxon>
        <taxon>Saccharomycotina</taxon>
        <taxon>Saccharomycetes</taxon>
        <taxon>Phaffomycetales</taxon>
        <taxon>Phaffomycetaceae</taxon>
        <taxon>Cyberlindnera</taxon>
    </lineage>
</organism>
<dbReference type="SUPFAM" id="SSF109993">
    <property type="entry name" value="VPS9 domain"/>
    <property type="match status" value="1"/>
</dbReference>
<dbReference type="InterPro" id="IPR037191">
    <property type="entry name" value="VPS9_dom_sf"/>
</dbReference>
<gene>
    <name evidence="2" type="ORF">BN1211_2341</name>
    <name evidence="3" type="ORF">CYBJADRAFT_153494</name>
</gene>
<reference evidence="4" key="2">
    <citation type="journal article" date="2015" name="J. Biotechnol.">
        <title>The structure of the Cyberlindnera jadinii genome and its relation to Candida utilis analyzed by the occurrence of single nucleotide polymorphisms.</title>
        <authorList>
            <person name="Rupp O."/>
            <person name="Brinkrolf K."/>
            <person name="Buerth C."/>
            <person name="Kunigo M."/>
            <person name="Schneider J."/>
            <person name="Jaenicke S."/>
            <person name="Goesmann A."/>
            <person name="Puehler A."/>
            <person name="Jaeger K.-E."/>
            <person name="Ernst J.F."/>
        </authorList>
    </citation>
    <scope>NUCLEOTIDE SEQUENCE [LARGE SCALE GENOMIC DNA]</scope>
    <source>
        <strain evidence="4">ATCC 18201 / CBS 1600 / BCRC 20928 / JCM 3617 / NBRC 0987 / NRRL Y-1542</strain>
    </source>
</reference>
<reference evidence="3 5" key="3">
    <citation type="journal article" date="2016" name="Proc. Natl. Acad. Sci. U.S.A.">
        <title>Comparative genomics of biotechnologically important yeasts.</title>
        <authorList>
            <person name="Riley R."/>
            <person name="Haridas S."/>
            <person name="Wolfe K.H."/>
            <person name="Lopes M.R."/>
            <person name="Hittinger C.T."/>
            <person name="Goeker M."/>
            <person name="Salamov A.A."/>
            <person name="Wisecaver J.H."/>
            <person name="Long T.M."/>
            <person name="Calvey C.H."/>
            <person name="Aerts A.L."/>
            <person name="Barry K.W."/>
            <person name="Choi C."/>
            <person name="Clum A."/>
            <person name="Coughlan A.Y."/>
            <person name="Deshpande S."/>
            <person name="Douglass A.P."/>
            <person name="Hanson S.J."/>
            <person name="Klenk H.-P."/>
            <person name="LaButti K.M."/>
            <person name="Lapidus A."/>
            <person name="Lindquist E.A."/>
            <person name="Lipzen A.M."/>
            <person name="Meier-Kolthoff J.P."/>
            <person name="Ohm R.A."/>
            <person name="Otillar R.P."/>
            <person name="Pangilinan J.L."/>
            <person name="Peng Y."/>
            <person name="Rokas A."/>
            <person name="Rosa C.A."/>
            <person name="Scheuner C."/>
            <person name="Sibirny A.A."/>
            <person name="Slot J.C."/>
            <person name="Stielow J.B."/>
            <person name="Sun H."/>
            <person name="Kurtzman C.P."/>
            <person name="Blackwell M."/>
            <person name="Grigoriev I.V."/>
            <person name="Jeffries T.W."/>
        </authorList>
    </citation>
    <scope>NUCLEOTIDE SEQUENCE [LARGE SCALE GENOMIC DNA]</scope>
    <source>
        <strain evidence="5">ATCC 18201 / CBS 1600 / BCRC 20928 / JCM 3617 / NBRC 0987 / NRRL Y-1542</strain>
        <strain evidence="3">NRRL Y-1542</strain>
    </source>
</reference>
<dbReference type="PANTHER" id="PTHR23101:SF25">
    <property type="entry name" value="GTPASE-ACTIVATING PROTEIN AND VPS9 DOMAIN-CONTAINING PROTEIN 1"/>
    <property type="match status" value="1"/>
</dbReference>
<dbReference type="GO" id="GO:0016192">
    <property type="term" value="P:vesicle-mediated transport"/>
    <property type="evidence" value="ECO:0007669"/>
    <property type="project" value="InterPro"/>
</dbReference>
<dbReference type="Gene3D" id="1.10.246.120">
    <property type="match status" value="1"/>
</dbReference>
<dbReference type="PROSITE" id="PS51205">
    <property type="entry name" value="VPS9"/>
    <property type="match status" value="1"/>
</dbReference>
<dbReference type="Proteomes" id="UP000038830">
    <property type="component" value="Unassembled WGS sequence"/>
</dbReference>
<dbReference type="EMBL" id="KV453935">
    <property type="protein sequence ID" value="ODV72459.1"/>
    <property type="molecule type" value="Genomic_DNA"/>
</dbReference>
<dbReference type="AlphaFoldDB" id="A0A0H5C2P6"/>
<dbReference type="GO" id="GO:0030139">
    <property type="term" value="C:endocytic vesicle"/>
    <property type="evidence" value="ECO:0007669"/>
    <property type="project" value="TreeGrafter"/>
</dbReference>
<dbReference type="Gene3D" id="1.20.1050.80">
    <property type="entry name" value="VPS9 domain"/>
    <property type="match status" value="1"/>
</dbReference>
<dbReference type="Pfam" id="PF18151">
    <property type="entry name" value="DUF5601"/>
    <property type="match status" value="1"/>
</dbReference>
<dbReference type="InterPro" id="IPR041545">
    <property type="entry name" value="DUF5601"/>
</dbReference>